<accession>A0A1H7B1V6</accession>
<organism evidence="1 2">
    <name type="scientific">Paraburkholderia diazotrophica</name>
    <dbReference type="NCBI Taxonomy" id="667676"/>
    <lineage>
        <taxon>Bacteria</taxon>
        <taxon>Pseudomonadati</taxon>
        <taxon>Pseudomonadota</taxon>
        <taxon>Betaproteobacteria</taxon>
        <taxon>Burkholderiales</taxon>
        <taxon>Burkholderiaceae</taxon>
        <taxon>Paraburkholderia</taxon>
    </lineage>
</organism>
<protein>
    <submittedName>
        <fullName evidence="1">Uncharacterized protein</fullName>
    </submittedName>
</protein>
<gene>
    <name evidence="1" type="ORF">SAMN05192539_101587</name>
</gene>
<sequence>MLKAGADSDWPPRPSTDHRKTMDCLGWVSIAG</sequence>
<name>A0A1H7B1V6_9BURK</name>
<keyword evidence="2" id="KW-1185">Reference proteome</keyword>
<evidence type="ECO:0000313" key="2">
    <source>
        <dbReference type="Proteomes" id="UP000198866"/>
    </source>
</evidence>
<dbReference type="AlphaFoldDB" id="A0A1H7B1V6"/>
<evidence type="ECO:0000313" key="1">
    <source>
        <dbReference type="EMBL" id="SEJ67365.1"/>
    </source>
</evidence>
<proteinExistence type="predicted"/>
<dbReference type="STRING" id="667676.SAMN05192539_101587"/>
<dbReference type="EMBL" id="FNYE01000015">
    <property type="protein sequence ID" value="SEJ67365.1"/>
    <property type="molecule type" value="Genomic_DNA"/>
</dbReference>
<dbReference type="Proteomes" id="UP000198866">
    <property type="component" value="Unassembled WGS sequence"/>
</dbReference>
<reference evidence="2" key="1">
    <citation type="submission" date="2016-10" db="EMBL/GenBank/DDBJ databases">
        <authorList>
            <person name="Varghese N."/>
            <person name="Submissions S."/>
        </authorList>
    </citation>
    <scope>NUCLEOTIDE SEQUENCE [LARGE SCALE GENOMIC DNA]</scope>
    <source>
        <strain evidence="2">LMG 26031</strain>
    </source>
</reference>